<evidence type="ECO:0000256" key="4">
    <source>
        <dbReference type="ARBA" id="ARBA00022827"/>
    </source>
</evidence>
<dbReference type="PRINTS" id="PR00368">
    <property type="entry name" value="FADPNR"/>
</dbReference>
<keyword evidence="4" id="KW-0274">FAD</keyword>
<dbReference type="GO" id="GO:0019646">
    <property type="term" value="P:aerobic electron transport chain"/>
    <property type="evidence" value="ECO:0007669"/>
    <property type="project" value="TreeGrafter"/>
</dbReference>
<dbReference type="EMBL" id="AZFF01000033">
    <property type="protein sequence ID" value="KRL52615.1"/>
    <property type="molecule type" value="Genomic_DNA"/>
</dbReference>
<evidence type="ECO:0000259" key="6">
    <source>
        <dbReference type="Pfam" id="PF07992"/>
    </source>
</evidence>
<dbReference type="GO" id="GO:0003955">
    <property type="term" value="F:NAD(P)H dehydrogenase (quinone) activity"/>
    <property type="evidence" value="ECO:0007669"/>
    <property type="project" value="TreeGrafter"/>
</dbReference>
<keyword evidence="3" id="KW-0285">Flavoprotein</keyword>
<organism evidence="7 8">
    <name type="scientific">Furfurilactobacillus rossiae DSM 15814</name>
    <dbReference type="NCBI Taxonomy" id="1114972"/>
    <lineage>
        <taxon>Bacteria</taxon>
        <taxon>Bacillati</taxon>
        <taxon>Bacillota</taxon>
        <taxon>Bacilli</taxon>
        <taxon>Lactobacillales</taxon>
        <taxon>Lactobacillaceae</taxon>
        <taxon>Furfurilactobacillus</taxon>
    </lineage>
</organism>
<evidence type="ECO:0000256" key="1">
    <source>
        <dbReference type="ARBA" id="ARBA00001974"/>
    </source>
</evidence>
<sequence>MTEIVVLGAGYAGLRTVRELSGTSNVHITLVDRNSYHYEATALHTVAIGTNEAEHITFDIQKAIPKDVTFKQDNVTRIDTQNKTVTLEKEATPLQYDYLVVALGFESEDFGIKGAATYGLPLQDIESAQAIRKHLEERLAAYNDSHDERDLHIIVCGAGFTSIELLGELVYRMPSLVEQYHLPADKIQITCLEAMPKILPMFDQKLVDFAVQFLADHGAIIHTSTPIDEVTDHSVISGDNVYEANTIIWTTGVRGSHVISDSHFDQKRNRVAVTSQLTMKDHPEVFIIGDSSAVPDPASGRFYPTTGQISIAQATHTAKNIKASIDGTPLSDFTYKSLGTVCSLGPTTGIAEIGDSGRIKLKGRKVALVKKMVNDRSIMEESGFANMMRNLS</sequence>
<dbReference type="STRING" id="1114972.FD35_GL001864"/>
<dbReference type="InterPro" id="IPR023753">
    <property type="entry name" value="FAD/NAD-binding_dom"/>
</dbReference>
<dbReference type="PATRIC" id="fig|1114972.6.peg.1901"/>
<feature type="domain" description="FAD/NAD(P)-binding" evidence="6">
    <location>
        <begin position="3"/>
        <end position="297"/>
    </location>
</feature>
<dbReference type="eggNOG" id="COG1252">
    <property type="taxonomic scope" value="Bacteria"/>
</dbReference>
<keyword evidence="5" id="KW-0560">Oxidoreductase</keyword>
<dbReference type="InterPro" id="IPR036188">
    <property type="entry name" value="FAD/NAD-bd_sf"/>
</dbReference>
<dbReference type="SUPFAM" id="SSF51905">
    <property type="entry name" value="FAD/NAD(P)-binding domain"/>
    <property type="match status" value="2"/>
</dbReference>
<gene>
    <name evidence="7" type="ORF">FD35_GL001864</name>
</gene>
<evidence type="ECO:0000256" key="3">
    <source>
        <dbReference type="ARBA" id="ARBA00022630"/>
    </source>
</evidence>
<dbReference type="AlphaFoldDB" id="A0A0R1R6J9"/>
<proteinExistence type="inferred from homology"/>
<dbReference type="InterPro" id="IPR051169">
    <property type="entry name" value="NADH-Q_oxidoreductase"/>
</dbReference>
<dbReference type="PANTHER" id="PTHR42913:SF3">
    <property type="entry name" value="64 KDA MITOCHONDRIAL NADH DEHYDROGENASE (EUROFUNG)"/>
    <property type="match status" value="1"/>
</dbReference>
<evidence type="ECO:0000256" key="2">
    <source>
        <dbReference type="ARBA" id="ARBA00005272"/>
    </source>
</evidence>
<accession>A0A0R1R6J9</accession>
<dbReference type="Pfam" id="PF07992">
    <property type="entry name" value="Pyr_redox_2"/>
    <property type="match status" value="1"/>
</dbReference>
<evidence type="ECO:0000256" key="5">
    <source>
        <dbReference type="ARBA" id="ARBA00023002"/>
    </source>
</evidence>
<comment type="similarity">
    <text evidence="2">Belongs to the NADH dehydrogenase family.</text>
</comment>
<protein>
    <submittedName>
        <fullName evidence="7">NADH dehydrogenase, FAD-containing subunit</fullName>
    </submittedName>
</protein>
<comment type="caution">
    <text evidence="7">The sequence shown here is derived from an EMBL/GenBank/DDBJ whole genome shotgun (WGS) entry which is preliminary data.</text>
</comment>
<keyword evidence="8" id="KW-1185">Reference proteome</keyword>
<dbReference type="PANTHER" id="PTHR42913">
    <property type="entry name" value="APOPTOSIS-INDUCING FACTOR 1"/>
    <property type="match status" value="1"/>
</dbReference>
<evidence type="ECO:0000313" key="7">
    <source>
        <dbReference type="EMBL" id="KRL52615.1"/>
    </source>
</evidence>
<dbReference type="Proteomes" id="UP000051999">
    <property type="component" value="Unassembled WGS sequence"/>
</dbReference>
<evidence type="ECO:0000313" key="8">
    <source>
        <dbReference type="Proteomes" id="UP000051999"/>
    </source>
</evidence>
<reference evidence="7 8" key="1">
    <citation type="journal article" date="2015" name="Genome Announc.">
        <title>Expanding the biotechnology potential of lactobacilli through comparative genomics of 213 strains and associated genera.</title>
        <authorList>
            <person name="Sun Z."/>
            <person name="Harris H.M."/>
            <person name="McCann A."/>
            <person name="Guo C."/>
            <person name="Argimon S."/>
            <person name="Zhang W."/>
            <person name="Yang X."/>
            <person name="Jeffery I.B."/>
            <person name="Cooney J.C."/>
            <person name="Kagawa T.F."/>
            <person name="Liu W."/>
            <person name="Song Y."/>
            <person name="Salvetti E."/>
            <person name="Wrobel A."/>
            <person name="Rasinkangas P."/>
            <person name="Parkhill J."/>
            <person name="Rea M.C."/>
            <person name="O'Sullivan O."/>
            <person name="Ritari J."/>
            <person name="Douillard F.P."/>
            <person name="Paul Ross R."/>
            <person name="Yang R."/>
            <person name="Briner A.E."/>
            <person name="Felis G.E."/>
            <person name="de Vos W.M."/>
            <person name="Barrangou R."/>
            <person name="Klaenhammer T.R."/>
            <person name="Caufield P.W."/>
            <person name="Cui Y."/>
            <person name="Zhang H."/>
            <person name="O'Toole P.W."/>
        </authorList>
    </citation>
    <scope>NUCLEOTIDE SEQUENCE [LARGE SCALE GENOMIC DNA]</scope>
    <source>
        <strain evidence="7 8">DSM 15814</strain>
    </source>
</reference>
<comment type="cofactor">
    <cofactor evidence="1">
        <name>FAD</name>
        <dbReference type="ChEBI" id="CHEBI:57692"/>
    </cofactor>
</comment>
<name>A0A0R1R6J9_9LACO</name>
<dbReference type="Gene3D" id="3.50.50.100">
    <property type="match status" value="1"/>
</dbReference>
<dbReference type="RefSeq" id="WP_017261112.1">
    <property type="nucleotide sequence ID" value="NZ_AUAW01000032.1"/>
</dbReference>
<dbReference type="OrthoDB" id="9781621at2"/>